<dbReference type="Proteomes" id="UP001530315">
    <property type="component" value="Unassembled WGS sequence"/>
</dbReference>
<keyword evidence="3" id="KW-0808">Transferase</keyword>
<dbReference type="PANTHER" id="PTHR12137:SF54">
    <property type="entry name" value="CARBOHYDRATE SULFOTRANSFERASE"/>
    <property type="match status" value="1"/>
</dbReference>
<accession>A0ABD3MHM1</accession>
<evidence type="ECO:0000313" key="10">
    <source>
        <dbReference type="Proteomes" id="UP001530315"/>
    </source>
</evidence>
<evidence type="ECO:0008006" key="11">
    <source>
        <dbReference type="Google" id="ProtNLM"/>
    </source>
</evidence>
<keyword evidence="8" id="KW-0325">Glycoprotein</keyword>
<dbReference type="PANTHER" id="PTHR12137">
    <property type="entry name" value="CARBOHYDRATE SULFOTRANSFERASE"/>
    <property type="match status" value="1"/>
</dbReference>
<evidence type="ECO:0000256" key="6">
    <source>
        <dbReference type="ARBA" id="ARBA00023034"/>
    </source>
</evidence>
<evidence type="ECO:0000256" key="4">
    <source>
        <dbReference type="ARBA" id="ARBA00022692"/>
    </source>
</evidence>
<dbReference type="EMBL" id="JALLAZ020001812">
    <property type="protein sequence ID" value="KAL3763082.1"/>
    <property type="molecule type" value="Genomic_DNA"/>
</dbReference>
<reference evidence="9 10" key="1">
    <citation type="submission" date="2024-10" db="EMBL/GenBank/DDBJ databases">
        <title>Updated reference genomes for cyclostephanoid diatoms.</title>
        <authorList>
            <person name="Roberts W.R."/>
            <person name="Alverson A.J."/>
        </authorList>
    </citation>
    <scope>NUCLEOTIDE SEQUENCE [LARGE SCALE GENOMIC DNA]</scope>
    <source>
        <strain evidence="9 10">AJA276-08</strain>
    </source>
</reference>
<comment type="caution">
    <text evidence="9">The sequence shown here is derived from an EMBL/GenBank/DDBJ whole genome shotgun (WGS) entry which is preliminary data.</text>
</comment>
<dbReference type="Pfam" id="PF03567">
    <property type="entry name" value="Sulfotransfer_2"/>
    <property type="match status" value="1"/>
</dbReference>
<dbReference type="GO" id="GO:0008146">
    <property type="term" value="F:sulfotransferase activity"/>
    <property type="evidence" value="ECO:0007669"/>
    <property type="project" value="UniProtKB-ARBA"/>
</dbReference>
<comment type="similarity">
    <text evidence="2">Belongs to the sulfotransferase 2 family.</text>
</comment>
<keyword evidence="10" id="KW-1185">Reference proteome</keyword>
<dbReference type="AlphaFoldDB" id="A0ABD3MHM1"/>
<dbReference type="GO" id="GO:0000139">
    <property type="term" value="C:Golgi membrane"/>
    <property type="evidence" value="ECO:0007669"/>
    <property type="project" value="UniProtKB-SubCell"/>
</dbReference>
<name>A0ABD3MHM1_9STRA</name>
<dbReference type="InterPro" id="IPR005331">
    <property type="entry name" value="Sulfotransferase"/>
</dbReference>
<dbReference type="InterPro" id="IPR018011">
    <property type="entry name" value="Carb_sulfotrans_8-10"/>
</dbReference>
<keyword evidence="5" id="KW-1133">Transmembrane helix</keyword>
<evidence type="ECO:0000256" key="1">
    <source>
        <dbReference type="ARBA" id="ARBA00004323"/>
    </source>
</evidence>
<evidence type="ECO:0000256" key="5">
    <source>
        <dbReference type="ARBA" id="ARBA00022989"/>
    </source>
</evidence>
<evidence type="ECO:0000256" key="3">
    <source>
        <dbReference type="ARBA" id="ARBA00022679"/>
    </source>
</evidence>
<organism evidence="9 10">
    <name type="scientific">Stephanodiscus triporus</name>
    <dbReference type="NCBI Taxonomy" id="2934178"/>
    <lineage>
        <taxon>Eukaryota</taxon>
        <taxon>Sar</taxon>
        <taxon>Stramenopiles</taxon>
        <taxon>Ochrophyta</taxon>
        <taxon>Bacillariophyta</taxon>
        <taxon>Coscinodiscophyceae</taxon>
        <taxon>Thalassiosirophycidae</taxon>
        <taxon>Stephanodiscales</taxon>
        <taxon>Stephanodiscaceae</taxon>
        <taxon>Stephanodiscus</taxon>
    </lineage>
</organism>
<evidence type="ECO:0000256" key="2">
    <source>
        <dbReference type="ARBA" id="ARBA00006339"/>
    </source>
</evidence>
<evidence type="ECO:0000256" key="8">
    <source>
        <dbReference type="ARBA" id="ARBA00023180"/>
    </source>
</evidence>
<comment type="subcellular location">
    <subcellularLocation>
        <location evidence="1">Golgi apparatus membrane</location>
        <topology evidence="1">Single-pass type II membrane protein</topology>
    </subcellularLocation>
</comment>
<gene>
    <name evidence="9" type="ORF">ACHAW5_010710</name>
</gene>
<keyword evidence="4" id="KW-0812">Transmembrane</keyword>
<proteinExistence type="inferred from homology"/>
<keyword evidence="6" id="KW-0333">Golgi apparatus</keyword>
<keyword evidence="7" id="KW-0472">Membrane</keyword>
<evidence type="ECO:0000256" key="7">
    <source>
        <dbReference type="ARBA" id="ARBA00023136"/>
    </source>
</evidence>
<sequence length="336" mass="39483">MPVLSSRLRSRLRIVSFVVIPCLMVQKIIRSVSIEYNELFNKRFTIPARPITFKPLPKNFVPRVYRSKDKWGVAPIVVKEYKLLFFHQGKVACTEFKKLLRRMMHLDDWRKGSDKGNIPHNPSYNGLKYLYHYPLKTALEMLTDPEWTRAIFVRDPKERFFSAYLDKAKKKDGIYVTHHCCNNLVNNKQSCGKRAARSLLYFTKLAKDHCSWDHHWQPQYRRIDKELWSYVNFVGQFDSLAEDTRRMLERLGHGAWEKFGASGWGEFHNETAFVGSNTATHRTSARAKLSQYINETIVDKMLDEFYSQDYMHAPFNFTWYSLADPLTMASVKLVST</sequence>
<evidence type="ECO:0000313" key="9">
    <source>
        <dbReference type="EMBL" id="KAL3763082.1"/>
    </source>
</evidence>
<protein>
    <recommendedName>
        <fullName evidence="11">Carbohydrate sulfotransferase</fullName>
    </recommendedName>
</protein>